<proteinExistence type="predicted"/>
<feature type="domain" description="DUF7344" evidence="1">
    <location>
        <begin position="3"/>
        <end position="78"/>
    </location>
</feature>
<reference evidence="2 3" key="1">
    <citation type="submission" date="2017-09" db="EMBL/GenBank/DDBJ databases">
        <title>Genome sequences of Natrinema ejinorence JCM 13890T.</title>
        <authorList>
            <person name="Roh S.W."/>
            <person name="Kim Y.B."/>
            <person name="Kim J.Y."/>
        </authorList>
    </citation>
    <scope>NUCLEOTIDE SEQUENCE [LARGE SCALE GENOMIC DNA]</scope>
    <source>
        <strain evidence="2 3">JCM 13890</strain>
    </source>
</reference>
<evidence type="ECO:0000313" key="2">
    <source>
        <dbReference type="EMBL" id="PCR90148.1"/>
    </source>
</evidence>
<dbReference type="InterPro" id="IPR055768">
    <property type="entry name" value="DUF7344"/>
</dbReference>
<dbReference type="Pfam" id="PF24035">
    <property type="entry name" value="DUF7344"/>
    <property type="match status" value="2"/>
</dbReference>
<dbReference type="EMBL" id="NXNI01000001">
    <property type="protein sequence ID" value="PCR90148.1"/>
    <property type="molecule type" value="Genomic_DNA"/>
</dbReference>
<evidence type="ECO:0000259" key="1">
    <source>
        <dbReference type="Pfam" id="PF24035"/>
    </source>
</evidence>
<comment type="caution">
    <text evidence="2">The sequence shown here is derived from an EMBL/GenBank/DDBJ whole genome shotgun (WGS) entry which is preliminary data.</text>
</comment>
<evidence type="ECO:0000313" key="3">
    <source>
        <dbReference type="Proteomes" id="UP000219689"/>
    </source>
</evidence>
<keyword evidence="3" id="KW-1185">Reference proteome</keyword>
<dbReference type="InterPro" id="IPR036388">
    <property type="entry name" value="WH-like_DNA-bd_sf"/>
</dbReference>
<feature type="domain" description="DUF7344" evidence="1">
    <location>
        <begin position="113"/>
        <end position="192"/>
    </location>
</feature>
<dbReference type="AlphaFoldDB" id="A0A2A5QTI3"/>
<dbReference type="Proteomes" id="UP000219689">
    <property type="component" value="Unassembled WGS sequence"/>
</dbReference>
<organism evidence="2 3">
    <name type="scientific">Natrinema ejinorense</name>
    <dbReference type="NCBI Taxonomy" id="373386"/>
    <lineage>
        <taxon>Archaea</taxon>
        <taxon>Methanobacteriati</taxon>
        <taxon>Methanobacteriota</taxon>
        <taxon>Stenosarchaea group</taxon>
        <taxon>Halobacteria</taxon>
        <taxon>Halobacteriales</taxon>
        <taxon>Natrialbaceae</taxon>
        <taxon>Natrinema</taxon>
    </lineage>
</organism>
<gene>
    <name evidence="2" type="ORF">CP557_06090</name>
</gene>
<dbReference type="Gene3D" id="1.10.10.10">
    <property type="entry name" value="Winged helix-like DNA-binding domain superfamily/Winged helix DNA-binding domain"/>
    <property type="match status" value="1"/>
</dbReference>
<sequence>MSFDVLADARRRTVLRLVHERSPEGVGKHDLGYQLAAVISDNPPAAITDGDHRRALVELHHRLLPQLTDAGLLEEGDDETIRTTGHPVFDESEFEALIAGDQTADAEELDTMFRVLANERRRAILAVLDDQFHPVATETLARDVAVREAGTAERAVPRERVDEVLASLVHVHLPVLHDATLVGYDAESGRVSDERHSALRGLAPVRDRVAGD</sequence>
<name>A0A2A5QTI3_9EURY</name>
<protein>
    <recommendedName>
        <fullName evidence="1">DUF7344 domain-containing protein</fullName>
    </recommendedName>
</protein>
<accession>A0A2A5QTI3</accession>